<dbReference type="EMBL" id="CP104003">
    <property type="protein sequence ID" value="UWM54997.1"/>
    <property type="molecule type" value="Genomic_DNA"/>
</dbReference>
<keyword evidence="3" id="KW-1185">Reference proteome</keyword>
<gene>
    <name evidence="2" type="ORF">N0B31_01655</name>
</gene>
<dbReference type="AlphaFoldDB" id="A0A9E7R3R0"/>
<dbReference type="GeneID" id="74941087"/>
<evidence type="ECO:0000313" key="2">
    <source>
        <dbReference type="EMBL" id="UWM54997.1"/>
    </source>
</evidence>
<dbReference type="KEGG" id="ssai:N0B31_01655"/>
<proteinExistence type="inferred from homology"/>
<dbReference type="Proteomes" id="UP001057580">
    <property type="component" value="Chromosome"/>
</dbReference>
<evidence type="ECO:0000256" key="1">
    <source>
        <dbReference type="ARBA" id="ARBA00008515"/>
    </source>
</evidence>
<comment type="similarity">
    <text evidence="1">Belongs to the UPF0440 family.</text>
</comment>
<accession>A0A9E7R3R0</accession>
<organism evidence="2 3">
    <name type="scientific">Salinirubellus salinus</name>
    <dbReference type="NCBI Taxonomy" id="1364945"/>
    <lineage>
        <taxon>Archaea</taxon>
        <taxon>Methanobacteriati</taxon>
        <taxon>Methanobacteriota</taxon>
        <taxon>Stenosarchaea group</taxon>
        <taxon>Halobacteria</taxon>
        <taxon>Halobacteriales</taxon>
        <taxon>Natronomonadaceae</taxon>
        <taxon>Salinirubellus</taxon>
    </lineage>
</organism>
<evidence type="ECO:0000313" key="3">
    <source>
        <dbReference type="Proteomes" id="UP001057580"/>
    </source>
</evidence>
<dbReference type="Gene3D" id="3.30.300.100">
    <property type="entry name" value="MTH677-like"/>
    <property type="match status" value="1"/>
</dbReference>
<reference evidence="2" key="1">
    <citation type="submission" date="2022-09" db="EMBL/GenBank/DDBJ databases">
        <title>Diverse halophilic archaea isolated from saline environments.</title>
        <authorList>
            <person name="Cui H.-L."/>
        </authorList>
    </citation>
    <scope>NUCLEOTIDE SEQUENCE</scope>
    <source>
        <strain evidence="2">ZS-35-S2</strain>
    </source>
</reference>
<dbReference type="InterPro" id="IPR035954">
    <property type="entry name" value="MTH677-like_sf"/>
</dbReference>
<dbReference type="Pfam" id="PF11419">
    <property type="entry name" value="DUF3194"/>
    <property type="match status" value="1"/>
</dbReference>
<dbReference type="InterPro" id="IPR024502">
    <property type="entry name" value="DUF3194"/>
</dbReference>
<name>A0A9E7R3R0_9EURY</name>
<protein>
    <submittedName>
        <fullName evidence="2">DUF3194 domain-containing protein</fullName>
    </submittedName>
</protein>
<sequence length="97" mass="10428">MTPTPTDQEVVDTASDAAEGLVFSRYKQSDVTDLDVTVRFEDGTLEVDVYLNAPKVDHDPEQVAEDAVRAAEAAVDELFEQARAEGLEGEGGDGREG</sequence>
<dbReference type="RefSeq" id="WP_260594049.1">
    <property type="nucleotide sequence ID" value="NZ_CP104003.1"/>
</dbReference>